<gene>
    <name evidence="1" type="ORF">EAH76_21815</name>
</gene>
<dbReference type="Proteomes" id="UP000319931">
    <property type="component" value="Unassembled WGS sequence"/>
</dbReference>
<sequence>METRTVVRIGAIGFAATVVTVSMVDAYTASPGRRSDDVTQITPPPADDPLRAELLRCQAIGQAGATDAACLGAWAANRRRFFLQSGAAGAGHPRGKSAVSTVSSAQVMPPAGAFAKALTSGGH</sequence>
<organism evidence="1 2">
    <name type="scientific">Sphingomonas glacialis</name>
    <dbReference type="NCBI Taxonomy" id="658225"/>
    <lineage>
        <taxon>Bacteria</taxon>
        <taxon>Pseudomonadati</taxon>
        <taxon>Pseudomonadota</taxon>
        <taxon>Alphaproteobacteria</taxon>
        <taxon>Sphingomonadales</taxon>
        <taxon>Sphingomonadaceae</taxon>
        <taxon>Sphingomonas</taxon>
    </lineage>
</organism>
<accession>A0A502FF54</accession>
<protein>
    <submittedName>
        <fullName evidence="1">Conjugal transfer protein TrbK</fullName>
    </submittedName>
</protein>
<reference evidence="1 2" key="1">
    <citation type="journal article" date="2019" name="Environ. Microbiol.">
        <title>Species interactions and distinct microbial communities in high Arctic permafrost affected cryosols are associated with the CH4 and CO2 gas fluxes.</title>
        <authorList>
            <person name="Altshuler I."/>
            <person name="Hamel J."/>
            <person name="Turney S."/>
            <person name="Magnuson E."/>
            <person name="Levesque R."/>
            <person name="Greer C."/>
            <person name="Whyte L.G."/>
        </authorList>
    </citation>
    <scope>NUCLEOTIDE SEQUENCE [LARGE SCALE GENOMIC DNA]</scope>
    <source>
        <strain evidence="1 2">E6.1</strain>
    </source>
</reference>
<proteinExistence type="predicted"/>
<evidence type="ECO:0000313" key="2">
    <source>
        <dbReference type="Proteomes" id="UP000319931"/>
    </source>
</evidence>
<keyword evidence="2" id="KW-1185">Reference proteome</keyword>
<dbReference type="AlphaFoldDB" id="A0A502FF54"/>
<dbReference type="Pfam" id="PF20084">
    <property type="entry name" value="TrbK"/>
    <property type="match status" value="1"/>
</dbReference>
<dbReference type="InterPro" id="IPR027587">
    <property type="entry name" value="TrbK"/>
</dbReference>
<comment type="caution">
    <text evidence="1">The sequence shown here is derived from an EMBL/GenBank/DDBJ whole genome shotgun (WGS) entry which is preliminary data.</text>
</comment>
<dbReference type="EMBL" id="RCZC01000010">
    <property type="protein sequence ID" value="TPG48057.1"/>
    <property type="molecule type" value="Genomic_DNA"/>
</dbReference>
<evidence type="ECO:0000313" key="1">
    <source>
        <dbReference type="EMBL" id="TPG48057.1"/>
    </source>
</evidence>
<dbReference type="RefSeq" id="WP_140852384.1">
    <property type="nucleotide sequence ID" value="NZ_RCZC01000010.1"/>
</dbReference>
<name>A0A502FF54_9SPHN</name>
<dbReference type="NCBIfam" id="TIGR04360">
    <property type="entry name" value="other_trbK"/>
    <property type="match status" value="1"/>
</dbReference>
<dbReference type="OrthoDB" id="9815800at2"/>